<reference evidence="2 3" key="1">
    <citation type="submission" date="2014-04" db="EMBL/GenBank/DDBJ databases">
        <title>Genome evolution of avian class.</title>
        <authorList>
            <person name="Zhang G."/>
            <person name="Li C."/>
        </authorList>
    </citation>
    <scope>NUCLEOTIDE SEQUENCE [LARGE SCALE GENOMIC DNA]</scope>
    <source>
        <strain evidence="2">BGI_N326</strain>
    </source>
</reference>
<name>A0A093JA35_EURHL</name>
<feature type="non-terminal residue" evidence="2">
    <location>
        <position position="140"/>
    </location>
</feature>
<dbReference type="GO" id="GO:0042147">
    <property type="term" value="P:retrograde transport, endosome to Golgi"/>
    <property type="evidence" value="ECO:0007669"/>
    <property type="project" value="TreeGrafter"/>
</dbReference>
<accession>A0A093JA35</accession>
<gene>
    <name evidence="2" type="ORF">N326_07393</name>
</gene>
<sequence length="140" mass="15917">MKLNERSLAFYATCDSPADNAGFLYKRGERHTAYHRRWFVLKGNMLFYFEERERREASWVKSLSRASFDYMRLVVRELEKQLEEMRWGSAGGCGGCQGSPGSWKPKPLGPEQCPERLLALPAVVPKENGCAVWNNAPGAD</sequence>
<protein>
    <submittedName>
        <fullName evidence="2">Sesquipedalian-1</fullName>
    </submittedName>
</protein>
<dbReference type="AlphaFoldDB" id="A0A093JA35"/>
<keyword evidence="3" id="KW-1185">Reference proteome</keyword>
<dbReference type="InterPro" id="IPR001849">
    <property type="entry name" value="PH_domain"/>
</dbReference>
<dbReference type="GO" id="GO:0005769">
    <property type="term" value="C:early endosome"/>
    <property type="evidence" value="ECO:0007669"/>
    <property type="project" value="TreeGrafter"/>
</dbReference>
<dbReference type="InterPro" id="IPR045188">
    <property type="entry name" value="Boi1/Boi2-like"/>
</dbReference>
<feature type="domain" description="PH" evidence="1">
    <location>
        <begin position="17"/>
        <end position="140"/>
    </location>
</feature>
<evidence type="ECO:0000259" key="1">
    <source>
        <dbReference type="PROSITE" id="PS50003"/>
    </source>
</evidence>
<dbReference type="Proteomes" id="UP000054232">
    <property type="component" value="Unassembled WGS sequence"/>
</dbReference>
<dbReference type="InterPro" id="IPR011993">
    <property type="entry name" value="PH-like_dom_sf"/>
</dbReference>
<proteinExistence type="predicted"/>
<dbReference type="PANTHER" id="PTHR22902">
    <property type="entry name" value="SESQUIPEDALIAN"/>
    <property type="match status" value="1"/>
</dbReference>
<dbReference type="SUPFAM" id="SSF50729">
    <property type="entry name" value="PH domain-like"/>
    <property type="match status" value="1"/>
</dbReference>
<dbReference type="Gene3D" id="2.30.29.30">
    <property type="entry name" value="Pleckstrin-homology domain (PH domain)/Phosphotyrosine-binding domain (PTB)"/>
    <property type="match status" value="1"/>
</dbReference>
<evidence type="ECO:0000313" key="2">
    <source>
        <dbReference type="EMBL" id="KFW10818.1"/>
    </source>
</evidence>
<evidence type="ECO:0000313" key="3">
    <source>
        <dbReference type="Proteomes" id="UP000054232"/>
    </source>
</evidence>
<dbReference type="GO" id="GO:0005802">
    <property type="term" value="C:trans-Golgi network"/>
    <property type="evidence" value="ECO:0007669"/>
    <property type="project" value="TreeGrafter"/>
</dbReference>
<dbReference type="GO" id="GO:0055037">
    <property type="term" value="C:recycling endosome"/>
    <property type="evidence" value="ECO:0007669"/>
    <property type="project" value="TreeGrafter"/>
</dbReference>
<dbReference type="EMBL" id="KK576586">
    <property type="protein sequence ID" value="KFW10818.1"/>
    <property type="molecule type" value="Genomic_DNA"/>
</dbReference>
<dbReference type="PROSITE" id="PS50003">
    <property type="entry name" value="PH_DOMAIN"/>
    <property type="match status" value="1"/>
</dbReference>
<dbReference type="GO" id="GO:0005829">
    <property type="term" value="C:cytosol"/>
    <property type="evidence" value="ECO:0007669"/>
    <property type="project" value="GOC"/>
</dbReference>
<dbReference type="PANTHER" id="PTHR22902:SF17">
    <property type="entry name" value="SESQUIPEDALIAN-1"/>
    <property type="match status" value="1"/>
</dbReference>
<dbReference type="GO" id="GO:0001881">
    <property type="term" value="P:receptor recycling"/>
    <property type="evidence" value="ECO:0007669"/>
    <property type="project" value="TreeGrafter"/>
</dbReference>
<dbReference type="GO" id="GO:0007032">
    <property type="term" value="P:endosome organization"/>
    <property type="evidence" value="ECO:0007669"/>
    <property type="project" value="TreeGrafter"/>
</dbReference>
<organism evidence="2 3">
    <name type="scientific">Eurypyga helias</name>
    <name type="common">Sunbittern</name>
    <name type="synonym">Ardea helias</name>
    <dbReference type="NCBI Taxonomy" id="54383"/>
    <lineage>
        <taxon>Eukaryota</taxon>
        <taxon>Metazoa</taxon>
        <taxon>Chordata</taxon>
        <taxon>Craniata</taxon>
        <taxon>Vertebrata</taxon>
        <taxon>Euteleostomi</taxon>
        <taxon>Archelosauria</taxon>
        <taxon>Archosauria</taxon>
        <taxon>Dinosauria</taxon>
        <taxon>Saurischia</taxon>
        <taxon>Theropoda</taxon>
        <taxon>Coelurosauria</taxon>
        <taxon>Aves</taxon>
        <taxon>Neognathae</taxon>
        <taxon>Neoaves</taxon>
        <taxon>Phaethontimorphae</taxon>
        <taxon>Eurypygiformes</taxon>
        <taxon>Eurypygidae</taxon>
        <taxon>Eurypyga</taxon>
    </lineage>
</organism>